<keyword evidence="2" id="KW-0560">Oxidoreductase</keyword>
<keyword evidence="5" id="KW-1185">Reference proteome</keyword>
<dbReference type="Proteomes" id="UP000636938">
    <property type="component" value="Unassembled WGS sequence"/>
</dbReference>
<evidence type="ECO:0000259" key="3">
    <source>
        <dbReference type="Pfam" id="PF02668"/>
    </source>
</evidence>
<accession>A0A8X8K1L4</accession>
<evidence type="ECO:0000313" key="5">
    <source>
        <dbReference type="Proteomes" id="UP000636938"/>
    </source>
</evidence>
<organism evidence="4 5">
    <name type="scientific">Stenotrophomonas lacuserhaii</name>
    <dbReference type="NCBI Taxonomy" id="2760084"/>
    <lineage>
        <taxon>Bacteria</taxon>
        <taxon>Pseudomonadati</taxon>
        <taxon>Pseudomonadota</taxon>
        <taxon>Gammaproteobacteria</taxon>
        <taxon>Lysobacterales</taxon>
        <taxon>Lysobacteraceae</taxon>
        <taxon>Stenotrophomonas</taxon>
    </lineage>
</organism>
<dbReference type="InterPro" id="IPR003819">
    <property type="entry name" value="TauD/TfdA-like"/>
</dbReference>
<name>A0A8X8K1L4_9GAMM</name>
<dbReference type="AlphaFoldDB" id="A0A8X8K1L4"/>
<dbReference type="PANTHER" id="PTHR10696:SF53">
    <property type="entry name" value="TYROSINE ISONITRILE DESATURASE"/>
    <property type="match status" value="1"/>
</dbReference>
<dbReference type="Gene3D" id="3.60.130.10">
    <property type="entry name" value="Clavaminate synthase-like"/>
    <property type="match status" value="1"/>
</dbReference>
<protein>
    <submittedName>
        <fullName evidence="4">TauD/TfdA family dioxygenase</fullName>
    </submittedName>
</protein>
<dbReference type="RefSeq" id="WP_191768751.1">
    <property type="nucleotide sequence ID" value="NZ_JACSQS010000001.1"/>
</dbReference>
<dbReference type="PANTHER" id="PTHR10696">
    <property type="entry name" value="GAMMA-BUTYROBETAINE HYDROXYLASE-RELATED"/>
    <property type="match status" value="1"/>
</dbReference>
<dbReference type="EMBL" id="JACSQS010000001">
    <property type="protein sequence ID" value="MBD7953065.1"/>
    <property type="molecule type" value="Genomic_DNA"/>
</dbReference>
<comment type="cofactor">
    <cofactor evidence="1">
        <name>Fe(2+)</name>
        <dbReference type="ChEBI" id="CHEBI:29033"/>
    </cofactor>
</comment>
<evidence type="ECO:0000256" key="1">
    <source>
        <dbReference type="ARBA" id="ARBA00001954"/>
    </source>
</evidence>
<dbReference type="GO" id="GO:0016706">
    <property type="term" value="F:2-oxoglutarate-dependent dioxygenase activity"/>
    <property type="evidence" value="ECO:0007669"/>
    <property type="project" value="UniProtKB-ARBA"/>
</dbReference>
<keyword evidence="4" id="KW-0223">Dioxygenase</keyword>
<dbReference type="InterPro" id="IPR050411">
    <property type="entry name" value="AlphaKG_dependent_hydroxylases"/>
</dbReference>
<gene>
    <name evidence="4" type="ORF">H9654_02505</name>
</gene>
<dbReference type="InterPro" id="IPR042098">
    <property type="entry name" value="TauD-like_sf"/>
</dbReference>
<evidence type="ECO:0000256" key="2">
    <source>
        <dbReference type="ARBA" id="ARBA00023002"/>
    </source>
</evidence>
<dbReference type="Pfam" id="PF02668">
    <property type="entry name" value="TauD"/>
    <property type="match status" value="1"/>
</dbReference>
<feature type="domain" description="TauD/TfdA-like" evidence="3">
    <location>
        <begin position="23"/>
        <end position="261"/>
    </location>
</feature>
<evidence type="ECO:0000313" key="4">
    <source>
        <dbReference type="EMBL" id="MBD7953065.1"/>
    </source>
</evidence>
<dbReference type="SUPFAM" id="SSF51197">
    <property type="entry name" value="Clavaminate synthase-like"/>
    <property type="match status" value="1"/>
</dbReference>
<comment type="caution">
    <text evidence="4">The sequence shown here is derived from an EMBL/GenBank/DDBJ whole genome shotgun (WGS) entry which is preliminary data.</text>
</comment>
<proteinExistence type="predicted"/>
<sequence>MTTPIIQLQPFGVMLQAASPNDAVSDLSVDPLRVLARHHHLVLLRGFRGPEDAADLAAYGERWGSIAEWPFGKVLELLEREAPQDHIFDSSAVPLHWDGMYRRQVPEFQIFQCLRAPGPGCGGRTLFSHTARALDQAPASVRLLWERATGRYERKMEYYHSVAEAPVVTRHPDRDAVVIRYSAPQDQQGTGFINPASASFTGMAEADAALLHRSLAEALHAPSCLYAHAWEAGDLVIADNHTLLHGREAFTSGAPRHLRRLHILGEPPLDNPHLLASA</sequence>
<reference evidence="4 5" key="1">
    <citation type="submission" date="2020-08" db="EMBL/GenBank/DDBJ databases">
        <title>A Genomic Blueprint of the Chicken Gut Microbiome.</title>
        <authorList>
            <person name="Gilroy R."/>
            <person name="Ravi A."/>
            <person name="Getino M."/>
            <person name="Pursley I."/>
            <person name="Horton D.L."/>
            <person name="Alikhan N.-F."/>
            <person name="Baker D."/>
            <person name="Gharbi K."/>
            <person name="Hall N."/>
            <person name="Watson M."/>
            <person name="Adriaenssens E.M."/>
            <person name="Foster-Nyarko E."/>
            <person name="Jarju S."/>
            <person name="Secka A."/>
            <person name="Antonio M."/>
            <person name="Oren A."/>
            <person name="Chaudhuri R."/>
            <person name="La Ragione R.M."/>
            <person name="Hildebrand F."/>
            <person name="Pallen M.J."/>
        </authorList>
    </citation>
    <scope>NUCLEOTIDE SEQUENCE [LARGE SCALE GENOMIC DNA]</scope>
    <source>
        <strain evidence="4 5">Sa5BUN4</strain>
    </source>
</reference>